<dbReference type="STRING" id="218851.A0A2G5F6Q1"/>
<dbReference type="OrthoDB" id="436852at2759"/>
<evidence type="ECO:0000313" key="5">
    <source>
        <dbReference type="EMBL" id="PIA63674.1"/>
    </source>
</evidence>
<sequence>MTHVNSTSCKRRKRGGKVFGFKTFCDQGNPIDFNGPFRDNIKKLLDFAHSEITLNGGMKCWSFQLELDHHSPVHFSLFIIEELMETSVSCLCHHCQYIGWGHHLICNERFHFVLPSKETALVMTVSSPNYEDNEGLSNTMSGKQNFVELQGHLLHGVLHSDGFGHLICINGIEKGSDLPGKDLMDFWDRICTGLRARTVSVNDAAKKKNMDLRLIHGVAFGEPWFCRWGYRLLHGSYGVTQLMYQKAIEGLQSMPLFLLMQHFSASDYEILAIFNRYQTMSGHSLSTLGHLFCFLQEIKHRLPLDNHTAPVNNGKTDTETACRWSPKRIDMATKVIVEALKRAEFRWVSRQEVRDAARAYIGDTGLLDFVLKSLGNHIVGNFIVRRTVNPVTKVLEYCLEDISNTFCNQEGFPLSSTATKSRSQFTRNQLTNDMLYLYKYIFTEPRPTGLQSAISMATRIILEAKYLVKDYRGELYPKFAFGSEERLKLLCTVSLQNKDSSGHGSSEGNKKALPPYNVVSLPPHATFKELKLEVERSFKETYWGLKSLALSSVKDVDAKESDLVFGLLEAGSSLVFAGSITDRETNVKGIYESKNDSEVLGCPCGAKEDDDGEKLIKCDICEARQQNQCAPINNTEDVPHIFLCSRCEQDIILFPSLP</sequence>
<dbReference type="PANTHER" id="PTHR46201">
    <property type="entry name" value="PHD FINGER PROTEIN MALE MEIOCYTE DEATH 1-RELATED"/>
    <property type="match status" value="1"/>
</dbReference>
<dbReference type="PANTHER" id="PTHR46201:SF1">
    <property type="entry name" value="PHD FINGER PROTEIN MALE STERILITY 1"/>
    <property type="match status" value="1"/>
</dbReference>
<evidence type="ECO:0000256" key="1">
    <source>
        <dbReference type="ARBA" id="ARBA00022771"/>
    </source>
</evidence>
<gene>
    <name evidence="5" type="ORF">AQUCO_00201193v1</name>
</gene>
<keyword evidence="2" id="KW-0862">Zinc</keyword>
<reference evidence="5 6" key="1">
    <citation type="submission" date="2017-09" db="EMBL/GenBank/DDBJ databases">
        <title>WGS assembly of Aquilegia coerulea Goldsmith.</title>
        <authorList>
            <person name="Hodges S."/>
            <person name="Kramer E."/>
            <person name="Nordborg M."/>
            <person name="Tomkins J."/>
            <person name="Borevitz J."/>
            <person name="Derieg N."/>
            <person name="Yan J."/>
            <person name="Mihaltcheva S."/>
            <person name="Hayes R.D."/>
            <person name="Rokhsar D."/>
        </authorList>
    </citation>
    <scope>NUCLEOTIDE SEQUENCE [LARGE SCALE GENOMIC DNA]</scope>
    <source>
        <strain evidence="6">cv. Goldsmith</strain>
    </source>
</reference>
<evidence type="ECO:0000256" key="2">
    <source>
        <dbReference type="ARBA" id="ARBA00022833"/>
    </source>
</evidence>
<accession>A0A2G5F6Q1</accession>
<feature type="domain" description="PHD finger protein MALE STERILITY 1-like ubiquitin-like" evidence="3">
    <location>
        <begin position="484"/>
        <end position="579"/>
    </location>
</feature>
<feature type="domain" description="PTC1-like winged helix-turn-helix" evidence="4">
    <location>
        <begin position="323"/>
        <end position="401"/>
    </location>
</feature>
<keyword evidence="1" id="KW-0479">Metal-binding</keyword>
<dbReference type="Proteomes" id="UP000230069">
    <property type="component" value="Unassembled WGS sequence"/>
</dbReference>
<organism evidence="5 6">
    <name type="scientific">Aquilegia coerulea</name>
    <name type="common">Rocky mountain columbine</name>
    <dbReference type="NCBI Taxonomy" id="218851"/>
    <lineage>
        <taxon>Eukaryota</taxon>
        <taxon>Viridiplantae</taxon>
        <taxon>Streptophyta</taxon>
        <taxon>Embryophyta</taxon>
        <taxon>Tracheophyta</taxon>
        <taxon>Spermatophyta</taxon>
        <taxon>Magnoliopsida</taxon>
        <taxon>Ranunculales</taxon>
        <taxon>Ranunculaceae</taxon>
        <taxon>Thalictroideae</taxon>
        <taxon>Aquilegia</taxon>
    </lineage>
</organism>
<dbReference type="EMBL" id="KZ305019">
    <property type="protein sequence ID" value="PIA63674.1"/>
    <property type="molecule type" value="Genomic_DNA"/>
</dbReference>
<dbReference type="AlphaFoldDB" id="A0A2G5F6Q1"/>
<dbReference type="InterPro" id="IPR011011">
    <property type="entry name" value="Znf_FYVE_PHD"/>
</dbReference>
<dbReference type="Pfam" id="PF25874">
    <property type="entry name" value="WHD_plant_repro"/>
    <property type="match status" value="1"/>
</dbReference>
<keyword evidence="6" id="KW-1185">Reference proteome</keyword>
<dbReference type="GO" id="GO:0008270">
    <property type="term" value="F:zinc ion binding"/>
    <property type="evidence" value="ECO:0007669"/>
    <property type="project" value="UniProtKB-KW"/>
</dbReference>
<dbReference type="InterPro" id="IPR057765">
    <property type="entry name" value="MS1-like_ubiquitin"/>
</dbReference>
<dbReference type="Gene3D" id="3.30.40.10">
    <property type="entry name" value="Zinc/RING finger domain, C3HC4 (zinc finger)"/>
    <property type="match status" value="1"/>
</dbReference>
<dbReference type="SUPFAM" id="SSF57903">
    <property type="entry name" value="FYVE/PHD zinc finger"/>
    <property type="match status" value="1"/>
</dbReference>
<protein>
    <recommendedName>
        <fullName evidence="7">Zinc finger PHD-type domain-containing protein</fullName>
    </recommendedName>
</protein>
<evidence type="ECO:0000259" key="4">
    <source>
        <dbReference type="Pfam" id="PF25874"/>
    </source>
</evidence>
<dbReference type="InterPro" id="IPR059080">
    <property type="entry name" value="WHD_PTC1"/>
</dbReference>
<keyword evidence="1" id="KW-0863">Zinc-finger</keyword>
<evidence type="ECO:0000259" key="3">
    <source>
        <dbReference type="Pfam" id="PF25565"/>
    </source>
</evidence>
<evidence type="ECO:0000313" key="6">
    <source>
        <dbReference type="Proteomes" id="UP000230069"/>
    </source>
</evidence>
<dbReference type="InterPro" id="IPR013083">
    <property type="entry name" value="Znf_RING/FYVE/PHD"/>
</dbReference>
<proteinExistence type="predicted"/>
<evidence type="ECO:0008006" key="7">
    <source>
        <dbReference type="Google" id="ProtNLM"/>
    </source>
</evidence>
<dbReference type="Pfam" id="PF25565">
    <property type="entry name" value="Ubiquitin_At1g33420"/>
    <property type="match status" value="1"/>
</dbReference>
<name>A0A2G5F6Q1_AQUCA</name>
<dbReference type="InParanoid" id="A0A2G5F6Q1"/>